<feature type="transmembrane region" description="Helical" evidence="6">
    <location>
        <begin position="299"/>
        <end position="322"/>
    </location>
</feature>
<feature type="transmembrane region" description="Helical" evidence="6">
    <location>
        <begin position="12"/>
        <end position="35"/>
    </location>
</feature>
<feature type="transmembrane region" description="Helical" evidence="6">
    <location>
        <begin position="88"/>
        <end position="112"/>
    </location>
</feature>
<sequence>MEFLRKLRNNPLLRNSLFAVLGSGFAKTAVLFSGILVAKMLGAADFGGYNMIKNFVYSLAIFSTFGLGYTATKFIAENNANPAVYRAIMRNCNLITMFISGILSVLILLFPHSVSIHLFKREDYWIATMLMAFWIFFQAIVTLQNAYLAGLDKFGFIAKINIISGLLTISLSVVLTYYYNLDGAVAALLLVQFFTAFVNYIFLRKGKETTLRAETAGKHYNIFSMLKFNWPIALYDLSIAVFTSAFSYLMVLWYGYEELGNFSAAMQWFYIIIFIPNILRNVLLSALSSGNNSGTMKKVVVMNMVITILISTLIIGFYPLIMRFYGNTYYSGRLIISLLSVAAVCTGIINILLQSFISSGNNVIILVQRILADAGCIFIFFFLSHWKKDWPGSINLSIGFFISNLLLLLITVISYKRYIVANENRTN</sequence>
<keyword evidence="2" id="KW-1003">Cell membrane</keyword>
<evidence type="ECO:0000256" key="3">
    <source>
        <dbReference type="ARBA" id="ARBA00022692"/>
    </source>
</evidence>
<protein>
    <submittedName>
        <fullName evidence="7">Membrane protein involved in the export of O-antigen and teichoic acid</fullName>
    </submittedName>
</protein>
<feature type="transmembrane region" description="Helical" evidence="6">
    <location>
        <begin position="124"/>
        <end position="148"/>
    </location>
</feature>
<dbReference type="GO" id="GO:0005886">
    <property type="term" value="C:plasma membrane"/>
    <property type="evidence" value="ECO:0007669"/>
    <property type="project" value="UniProtKB-SubCell"/>
</dbReference>
<feature type="transmembrane region" description="Helical" evidence="6">
    <location>
        <begin position="365"/>
        <end position="384"/>
    </location>
</feature>
<keyword evidence="3 6" id="KW-0812">Transmembrane</keyword>
<evidence type="ECO:0000256" key="6">
    <source>
        <dbReference type="SAM" id="Phobius"/>
    </source>
</evidence>
<evidence type="ECO:0000313" key="8">
    <source>
        <dbReference type="Proteomes" id="UP000184335"/>
    </source>
</evidence>
<dbReference type="Pfam" id="PF01943">
    <property type="entry name" value="Polysacc_synt"/>
    <property type="match status" value="1"/>
</dbReference>
<dbReference type="PANTHER" id="PTHR30250:SF11">
    <property type="entry name" value="O-ANTIGEN TRANSPORTER-RELATED"/>
    <property type="match status" value="1"/>
</dbReference>
<dbReference type="Proteomes" id="UP000184335">
    <property type="component" value="Unassembled WGS sequence"/>
</dbReference>
<feature type="transmembrane region" description="Helical" evidence="6">
    <location>
        <begin position="185"/>
        <end position="203"/>
    </location>
</feature>
<reference evidence="7 8" key="1">
    <citation type="submission" date="2016-11" db="EMBL/GenBank/DDBJ databases">
        <authorList>
            <person name="Jaros S."/>
            <person name="Januszkiewicz K."/>
            <person name="Wedrychowicz H."/>
        </authorList>
    </citation>
    <scope>NUCLEOTIDE SEQUENCE [LARGE SCALE GENOMIC DNA]</scope>
    <source>
        <strain evidence="7 8">DSM 25479</strain>
    </source>
</reference>
<name>A0A1M6F1X6_9FLAO</name>
<dbReference type="RefSeq" id="WP_143154062.1">
    <property type="nucleotide sequence ID" value="NZ_FQYI01000006.1"/>
</dbReference>
<gene>
    <name evidence="7" type="ORF">SAMN05443429_10676</name>
</gene>
<feature type="transmembrane region" description="Helical" evidence="6">
    <location>
        <begin position="396"/>
        <end position="415"/>
    </location>
</feature>
<feature type="transmembrane region" description="Helical" evidence="6">
    <location>
        <begin position="232"/>
        <end position="256"/>
    </location>
</feature>
<dbReference type="InterPro" id="IPR002797">
    <property type="entry name" value="Polysacc_synth"/>
</dbReference>
<feature type="transmembrane region" description="Helical" evidence="6">
    <location>
        <begin position="160"/>
        <end position="179"/>
    </location>
</feature>
<dbReference type="STRING" id="1118202.SAMN05443429_10676"/>
<feature type="transmembrane region" description="Helical" evidence="6">
    <location>
        <begin position="268"/>
        <end position="287"/>
    </location>
</feature>
<dbReference type="OrthoDB" id="1224790at2"/>
<evidence type="ECO:0000256" key="4">
    <source>
        <dbReference type="ARBA" id="ARBA00022989"/>
    </source>
</evidence>
<organism evidence="7 8">
    <name type="scientific">Cruoricaptor ignavus</name>
    <dbReference type="NCBI Taxonomy" id="1118202"/>
    <lineage>
        <taxon>Bacteria</taxon>
        <taxon>Pseudomonadati</taxon>
        <taxon>Bacteroidota</taxon>
        <taxon>Flavobacteriia</taxon>
        <taxon>Flavobacteriales</taxon>
        <taxon>Weeksellaceae</taxon>
        <taxon>Cruoricaptor</taxon>
    </lineage>
</organism>
<keyword evidence="4 6" id="KW-1133">Transmembrane helix</keyword>
<evidence type="ECO:0000256" key="2">
    <source>
        <dbReference type="ARBA" id="ARBA00022475"/>
    </source>
</evidence>
<dbReference type="PANTHER" id="PTHR30250">
    <property type="entry name" value="PST FAMILY PREDICTED COLANIC ACID TRANSPORTER"/>
    <property type="match status" value="1"/>
</dbReference>
<dbReference type="EMBL" id="FQYI01000006">
    <property type="protein sequence ID" value="SHI91693.1"/>
    <property type="molecule type" value="Genomic_DNA"/>
</dbReference>
<evidence type="ECO:0000256" key="1">
    <source>
        <dbReference type="ARBA" id="ARBA00004651"/>
    </source>
</evidence>
<proteinExistence type="predicted"/>
<accession>A0A1M6F1X6</accession>
<keyword evidence="5 6" id="KW-0472">Membrane</keyword>
<comment type="subcellular location">
    <subcellularLocation>
        <location evidence="1">Cell membrane</location>
        <topology evidence="1">Multi-pass membrane protein</topology>
    </subcellularLocation>
</comment>
<dbReference type="InterPro" id="IPR050833">
    <property type="entry name" value="Poly_Biosynth_Transport"/>
</dbReference>
<evidence type="ECO:0000256" key="5">
    <source>
        <dbReference type="ARBA" id="ARBA00023136"/>
    </source>
</evidence>
<keyword evidence="8" id="KW-1185">Reference proteome</keyword>
<feature type="transmembrane region" description="Helical" evidence="6">
    <location>
        <begin position="334"/>
        <end position="353"/>
    </location>
</feature>
<dbReference type="AlphaFoldDB" id="A0A1M6F1X6"/>
<feature type="transmembrane region" description="Helical" evidence="6">
    <location>
        <begin position="55"/>
        <end position="76"/>
    </location>
</feature>
<evidence type="ECO:0000313" key="7">
    <source>
        <dbReference type="EMBL" id="SHI91693.1"/>
    </source>
</evidence>